<evidence type="ECO:0000256" key="1">
    <source>
        <dbReference type="SAM" id="SignalP"/>
    </source>
</evidence>
<dbReference type="EMBL" id="AZHC01000020">
    <property type="protein sequence ID" value="OAA39982.1"/>
    <property type="molecule type" value="Genomic_DNA"/>
</dbReference>
<keyword evidence="1" id="KW-0732">Signal</keyword>
<comment type="caution">
    <text evidence="2">The sequence shown here is derived from an EMBL/GenBank/DDBJ whole genome shotgun (WGS) entry which is preliminary data.</text>
</comment>
<proteinExistence type="predicted"/>
<reference evidence="2 3" key="1">
    <citation type="journal article" date="2016" name="Genome Biol. Evol.">
        <title>Divergent and convergent evolution of fungal pathogenicity.</title>
        <authorList>
            <person name="Shang Y."/>
            <person name="Xiao G."/>
            <person name="Zheng P."/>
            <person name="Cen K."/>
            <person name="Zhan S."/>
            <person name="Wang C."/>
        </authorList>
    </citation>
    <scope>NUCLEOTIDE SEQUENCE [LARGE SCALE GENOMIC DNA]</scope>
    <source>
        <strain evidence="2 3">RCEF 4871</strain>
    </source>
</reference>
<name>A0A167BFF0_METRR</name>
<evidence type="ECO:0000313" key="2">
    <source>
        <dbReference type="EMBL" id="OAA39982.1"/>
    </source>
</evidence>
<feature type="signal peptide" evidence="1">
    <location>
        <begin position="1"/>
        <end position="16"/>
    </location>
</feature>
<dbReference type="AlphaFoldDB" id="A0A167BFF0"/>
<sequence>MRTVSFLICLAAVAVAAPAPIRDQLAAPRVNQRDEAPRAEERAVQALYDNGNVPPPW</sequence>
<accession>A0A167BFF0</accession>
<protein>
    <submittedName>
        <fullName evidence="2">Uncharacterized protein</fullName>
    </submittedName>
</protein>
<feature type="chain" id="PRO_5007884199" evidence="1">
    <location>
        <begin position="17"/>
        <end position="57"/>
    </location>
</feature>
<gene>
    <name evidence="2" type="ORF">NOR_05976</name>
</gene>
<keyword evidence="3" id="KW-1185">Reference proteome</keyword>
<evidence type="ECO:0000313" key="3">
    <source>
        <dbReference type="Proteomes" id="UP000243498"/>
    </source>
</evidence>
<dbReference type="OrthoDB" id="10458523at2759"/>
<dbReference type="Proteomes" id="UP000243498">
    <property type="component" value="Unassembled WGS sequence"/>
</dbReference>
<organism evidence="2 3">
    <name type="scientific">Metarhizium rileyi (strain RCEF 4871)</name>
    <name type="common">Nomuraea rileyi</name>
    <dbReference type="NCBI Taxonomy" id="1649241"/>
    <lineage>
        <taxon>Eukaryota</taxon>
        <taxon>Fungi</taxon>
        <taxon>Dikarya</taxon>
        <taxon>Ascomycota</taxon>
        <taxon>Pezizomycotina</taxon>
        <taxon>Sordariomycetes</taxon>
        <taxon>Hypocreomycetidae</taxon>
        <taxon>Hypocreales</taxon>
        <taxon>Clavicipitaceae</taxon>
        <taxon>Metarhizium</taxon>
    </lineage>
</organism>